<dbReference type="GO" id="GO:0000981">
    <property type="term" value="F:DNA-binding transcription factor activity, RNA polymerase II-specific"/>
    <property type="evidence" value="ECO:0007669"/>
    <property type="project" value="TreeGrafter"/>
</dbReference>
<keyword evidence="10" id="KW-0539">Nucleus</keyword>
<dbReference type="FunFam" id="3.30.160.60:FF:000030">
    <property type="entry name" value="Zinc finger protein 628"/>
    <property type="match status" value="1"/>
</dbReference>
<evidence type="ECO:0000256" key="7">
    <source>
        <dbReference type="ARBA" id="ARBA00023015"/>
    </source>
</evidence>
<evidence type="ECO:0000259" key="14">
    <source>
        <dbReference type="PROSITE" id="PS50157"/>
    </source>
</evidence>
<dbReference type="FunFam" id="3.30.160.60:FF:001235">
    <property type="entry name" value="Si:ch211-119o8.6"/>
    <property type="match status" value="1"/>
</dbReference>
<protein>
    <submittedName>
        <fullName evidence="17">Zinc finger protein</fullName>
    </submittedName>
</protein>
<evidence type="ECO:0000256" key="8">
    <source>
        <dbReference type="ARBA" id="ARBA00023125"/>
    </source>
</evidence>
<evidence type="ECO:0000256" key="4">
    <source>
        <dbReference type="ARBA" id="ARBA00022737"/>
    </source>
</evidence>
<feature type="domain" description="C2H2-type" evidence="14">
    <location>
        <begin position="172"/>
        <end position="199"/>
    </location>
</feature>
<feature type="domain" description="C2H2-type" evidence="14">
    <location>
        <begin position="1135"/>
        <end position="1162"/>
    </location>
</feature>
<feature type="domain" description="C2H2-type" evidence="14">
    <location>
        <begin position="230"/>
        <end position="258"/>
    </location>
</feature>
<keyword evidence="4" id="KW-0677">Repeat</keyword>
<feature type="domain" description="C2H2-type" evidence="14">
    <location>
        <begin position="396"/>
        <end position="424"/>
    </location>
</feature>
<sequence length="1407" mass="157203">MFANSTRSRSATECANGTQRNAISFPIPAISHEDTAIYSLDDFESFQEPLGYISNGSGNLRGDEYPTYQIIDPESCHVLREIVYLNAVPQEIPANDLGKGAWLADLESAEISGVGNTDVGFVSQVAPGAPISLPETAVVLHCRECGESANCECQLYLHKILQHTSFDSLAELKCQICGKTCSRISAFKSHLSLHLLRNDQVCSHCQTQISCPMSARDTEEQVIPMPSNQYRCRLCGINNSSLTQLRIHYKHNHPKRQADSSKPLPTSQTHESPEPSSSQPRGRNCKAKASTFIREIATASKHKKRHAPPTSDPVPSPQIEHIDYSQHVKKIFVSKKKQLLRCEICKKKLSSMNIAKAHVLTHFGVKPFSCPICSKSFTQKGSVDTHMAIHNAAKQLSCPFCQKKFTFKQNLDVHLSKYHNKLAKPVINVQQNQELHSFIVAYGYLSFSILSLFYLFLSMFTGYMTKRRACRFCFLTFSSLSMHCSHELLHIKRRKFSKLYAMGLKKRLVRPLVRKTVGKSKSDLNFTHLLESNSEEVLRPYSEKPTRHCAFCNFKSPNRAALSCHRRDHRCVRKRHLDKLNAIGQLLSNSQPCSCCPWCSKLLASARSAKLHFVTHFMADAFVCEKCDRRFVSGTLCRRHIRLKHGSRKLKMRVILRYDLPLSLQRRISLKPVPPTSPSIDPVDASNIPVEIIQLTEAHQIPPTTFTEQLSQEVVWLTEPDSHIPEVPQSSVIIVPPGPGQEQLTDTQILPVDQSFVLGQGFQPGDMFLLPQGSTVDNLENYDQGVFYSDQVNFADAPTFETDYQPMVDFVQEANSALDFNTEVTIATEPPPPPSAPPPLPPSPPPLAQENLDQQTGLADFFGCCQCTARFDNSIALSNHVISHGTSTRYSVCLACGTSRLDTGDATPCSACGQNAFHRIDALLDDAMASCARFYCTHCNLIFTEIDQLEAHVAELTTATVYQHQPVVEEVVTVGSVQPSPCNRRPVQPKKAHFELPAEEVQKIIQSQPTAESSLSERLLYEAACERDSRSYPMGSRRLVSGPSTSSKERPHVCTICSYRFQRSSDLHRHMFLHTGVRPYSCKFCNRRFILPRRLLAHATRLHGAEGAAWATAFLSGRPRSRRFLSSTSATAAPLTCHLCGAVCSSTSSLHSHMRIHTGTKTYACSNCSLSFRTPIQRKRHLRVCQKRPTEPSTDLDVAPAEPPSFDLTPYLINLPQPSGFKDLLTADIPPAPPLLPPRTPTSSQKYVKLDDKAATSSSYISLWQCKHCLESFTTNKAFASHRCTTQTTFARTLHQLERESTLEGSGGTRRGPYSCSVCTKVFTRPTDLRRHERVHSHERPFSCEVCGARFSQSGSLRIHRRIHEESGRRYKCRVCGVAFFMRSNMLRHMARVHGHSTTGGGTATVP</sequence>
<dbReference type="PANTHER" id="PTHR24379">
    <property type="entry name" value="KRAB AND ZINC FINGER DOMAIN-CONTAINING"/>
    <property type="match status" value="1"/>
</dbReference>
<keyword evidence="13" id="KW-1133">Transmembrane helix</keyword>
<feature type="region of interest" description="Disordered" evidence="12">
    <location>
        <begin position="825"/>
        <end position="851"/>
    </location>
</feature>
<reference evidence="15 16" key="2">
    <citation type="submission" date="2018-11" db="EMBL/GenBank/DDBJ databases">
        <authorList>
            <consortium name="Pathogen Informatics"/>
        </authorList>
    </citation>
    <scope>NUCLEOTIDE SEQUENCE [LARGE SCALE GENOMIC DNA]</scope>
</reference>
<keyword evidence="9" id="KW-0804">Transcription</keyword>
<dbReference type="PANTHER" id="PTHR24379:SF127">
    <property type="entry name" value="BLOODY FINGERS-RELATED"/>
    <property type="match status" value="1"/>
</dbReference>
<keyword evidence="16" id="KW-1185">Reference proteome</keyword>
<accession>A0A0R3VSA1</accession>
<feature type="domain" description="C2H2-type" evidence="14">
    <location>
        <begin position="340"/>
        <end position="367"/>
    </location>
</feature>
<proteinExistence type="inferred from homology"/>
<evidence type="ECO:0000256" key="10">
    <source>
        <dbReference type="ARBA" id="ARBA00023242"/>
    </source>
</evidence>
<feature type="domain" description="C2H2-type" evidence="14">
    <location>
        <begin position="622"/>
        <end position="650"/>
    </location>
</feature>
<name>A0A0R3VSA1_TAEAS</name>
<dbReference type="InterPro" id="IPR013087">
    <property type="entry name" value="Znf_C2H2_type"/>
</dbReference>
<feature type="region of interest" description="Disordered" evidence="12">
    <location>
        <begin position="298"/>
        <end position="318"/>
    </location>
</feature>
<dbReference type="STRING" id="60517.A0A0R3VSA1"/>
<dbReference type="Proteomes" id="UP000282613">
    <property type="component" value="Unassembled WGS sequence"/>
</dbReference>
<dbReference type="InterPro" id="IPR036236">
    <property type="entry name" value="Znf_C2H2_sf"/>
</dbReference>
<dbReference type="EMBL" id="UYRS01000001">
    <property type="protein sequence ID" value="VDK20028.1"/>
    <property type="molecule type" value="Genomic_DNA"/>
</dbReference>
<feature type="domain" description="C2H2-type" evidence="14">
    <location>
        <begin position="368"/>
        <end position="395"/>
    </location>
</feature>
<keyword evidence="13" id="KW-0472">Membrane</keyword>
<dbReference type="OrthoDB" id="9439254at2759"/>
<organism evidence="17">
    <name type="scientific">Taenia asiatica</name>
    <name type="common">Asian tapeworm</name>
    <dbReference type="NCBI Taxonomy" id="60517"/>
    <lineage>
        <taxon>Eukaryota</taxon>
        <taxon>Metazoa</taxon>
        <taxon>Spiralia</taxon>
        <taxon>Lophotrochozoa</taxon>
        <taxon>Platyhelminthes</taxon>
        <taxon>Cestoda</taxon>
        <taxon>Eucestoda</taxon>
        <taxon>Cyclophyllidea</taxon>
        <taxon>Taeniidae</taxon>
        <taxon>Taenia</taxon>
    </lineage>
</organism>
<evidence type="ECO:0000256" key="2">
    <source>
        <dbReference type="ARBA" id="ARBA00006991"/>
    </source>
</evidence>
<feature type="transmembrane region" description="Helical" evidence="13">
    <location>
        <begin position="435"/>
        <end position="457"/>
    </location>
</feature>
<dbReference type="FunFam" id="3.30.160.60:FF:000100">
    <property type="entry name" value="Zinc finger 45-like"/>
    <property type="match status" value="1"/>
</dbReference>
<dbReference type="PROSITE" id="PS00028">
    <property type="entry name" value="ZINC_FINGER_C2H2_1"/>
    <property type="match status" value="13"/>
</dbReference>
<dbReference type="FunFam" id="3.30.160.60:FF:000446">
    <property type="entry name" value="Zinc finger protein"/>
    <property type="match status" value="1"/>
</dbReference>
<evidence type="ECO:0000256" key="6">
    <source>
        <dbReference type="ARBA" id="ARBA00022833"/>
    </source>
</evidence>
<keyword evidence="8" id="KW-0238">DNA-binding</keyword>
<feature type="domain" description="C2H2-type" evidence="14">
    <location>
        <begin position="1371"/>
        <end position="1399"/>
    </location>
</feature>
<feature type="domain" description="C2H2-type" evidence="14">
    <location>
        <begin position="1080"/>
        <end position="1108"/>
    </location>
</feature>
<feature type="domain" description="C2H2-type" evidence="14">
    <location>
        <begin position="1314"/>
        <end position="1341"/>
    </location>
</feature>
<keyword evidence="6" id="KW-0862">Zinc</keyword>
<reference evidence="17" key="1">
    <citation type="submission" date="2016-04" db="UniProtKB">
        <authorList>
            <consortium name="WormBaseParasite"/>
        </authorList>
    </citation>
    <scope>IDENTIFICATION</scope>
</reference>
<evidence type="ECO:0000313" key="17">
    <source>
        <dbReference type="WBParaSite" id="TASK_0000001601-mRNA-1"/>
    </source>
</evidence>
<feature type="domain" description="C2H2-type" evidence="14">
    <location>
        <begin position="1342"/>
        <end position="1369"/>
    </location>
</feature>
<keyword evidence="5 11" id="KW-0863">Zinc-finger</keyword>
<dbReference type="Pfam" id="PF00096">
    <property type="entry name" value="zf-C2H2"/>
    <property type="match status" value="5"/>
</dbReference>
<keyword evidence="3" id="KW-0479">Metal-binding</keyword>
<comment type="similarity">
    <text evidence="2">Belongs to the krueppel C2H2-type zinc-finger protein family.</text>
</comment>
<dbReference type="PROSITE" id="PS50157">
    <property type="entry name" value="ZINC_FINGER_C2H2_2"/>
    <property type="match status" value="12"/>
</dbReference>
<evidence type="ECO:0000256" key="1">
    <source>
        <dbReference type="ARBA" id="ARBA00004123"/>
    </source>
</evidence>
<evidence type="ECO:0000256" key="5">
    <source>
        <dbReference type="ARBA" id="ARBA00022771"/>
    </source>
</evidence>
<dbReference type="WBParaSite" id="TASK_0000001601-mRNA-1">
    <property type="protein sequence ID" value="TASK_0000001601-mRNA-1"/>
    <property type="gene ID" value="TASK_0000001601"/>
</dbReference>
<evidence type="ECO:0000256" key="13">
    <source>
        <dbReference type="SAM" id="Phobius"/>
    </source>
</evidence>
<dbReference type="SUPFAM" id="SSF57667">
    <property type="entry name" value="beta-beta-alpha zinc fingers"/>
    <property type="match status" value="5"/>
</dbReference>
<evidence type="ECO:0000256" key="3">
    <source>
        <dbReference type="ARBA" id="ARBA00022723"/>
    </source>
</evidence>
<keyword evidence="13" id="KW-0812">Transmembrane</keyword>
<comment type="subcellular location">
    <subcellularLocation>
        <location evidence="1">Nucleus</location>
    </subcellularLocation>
</comment>
<dbReference type="GO" id="GO:0000977">
    <property type="term" value="F:RNA polymerase II transcription regulatory region sequence-specific DNA binding"/>
    <property type="evidence" value="ECO:0007669"/>
    <property type="project" value="TreeGrafter"/>
</dbReference>
<dbReference type="GO" id="GO:0008270">
    <property type="term" value="F:zinc ion binding"/>
    <property type="evidence" value="ECO:0007669"/>
    <property type="project" value="UniProtKB-KW"/>
</dbReference>
<feature type="compositionally biased region" description="Polar residues" evidence="12">
    <location>
        <begin position="263"/>
        <end position="281"/>
    </location>
</feature>
<evidence type="ECO:0000256" key="11">
    <source>
        <dbReference type="PROSITE-ProRule" id="PRU00042"/>
    </source>
</evidence>
<evidence type="ECO:0000313" key="16">
    <source>
        <dbReference type="Proteomes" id="UP000282613"/>
    </source>
</evidence>
<dbReference type="SMART" id="SM00355">
    <property type="entry name" value="ZnF_C2H2"/>
    <property type="match status" value="20"/>
</dbReference>
<evidence type="ECO:0000256" key="9">
    <source>
        <dbReference type="ARBA" id="ARBA00023163"/>
    </source>
</evidence>
<evidence type="ECO:0000313" key="15">
    <source>
        <dbReference type="EMBL" id="VDK20028.1"/>
    </source>
</evidence>
<feature type="domain" description="C2H2-type" evidence="14">
    <location>
        <begin position="1052"/>
        <end position="1079"/>
    </location>
</feature>
<gene>
    <name evidence="15" type="ORF">TASK_LOCUS17</name>
</gene>
<keyword evidence="7" id="KW-0805">Transcription regulation</keyword>
<feature type="compositionally biased region" description="Pro residues" evidence="12">
    <location>
        <begin position="829"/>
        <end position="847"/>
    </location>
</feature>
<dbReference type="GO" id="GO:0005634">
    <property type="term" value="C:nucleus"/>
    <property type="evidence" value="ECO:0007669"/>
    <property type="project" value="UniProtKB-SubCell"/>
</dbReference>
<evidence type="ECO:0000256" key="12">
    <source>
        <dbReference type="SAM" id="MobiDB-lite"/>
    </source>
</evidence>
<dbReference type="Gene3D" id="3.30.160.60">
    <property type="entry name" value="Classic Zinc Finger"/>
    <property type="match status" value="10"/>
</dbReference>
<feature type="region of interest" description="Disordered" evidence="12">
    <location>
        <begin position="252"/>
        <end position="285"/>
    </location>
</feature>